<feature type="domain" description="GST N-terminal" evidence="2">
    <location>
        <begin position="1"/>
        <end position="80"/>
    </location>
</feature>
<dbReference type="PANTHER" id="PTHR44051:SF9">
    <property type="entry name" value="GLUTATHIONE S-TRANSFERASE 1"/>
    <property type="match status" value="1"/>
</dbReference>
<dbReference type="HOGENOM" id="CLU_011226_15_4_1"/>
<dbReference type="SUPFAM" id="SSF47616">
    <property type="entry name" value="GST C-terminal domain-like"/>
    <property type="match status" value="1"/>
</dbReference>
<dbReference type="SFLD" id="SFLDG01150">
    <property type="entry name" value="Main.1:_Beta-like"/>
    <property type="match status" value="1"/>
</dbReference>
<evidence type="ECO:0000313" key="4">
    <source>
        <dbReference type="EMBL" id="CEJ80420.1"/>
    </source>
</evidence>
<evidence type="ECO:0000313" key="5">
    <source>
        <dbReference type="Proteomes" id="UP000039046"/>
    </source>
</evidence>
<dbReference type="OrthoDB" id="10250817at2759"/>
<dbReference type="InterPro" id="IPR004046">
    <property type="entry name" value="GST_C"/>
</dbReference>
<dbReference type="Gene3D" id="1.20.1050.10">
    <property type="match status" value="1"/>
</dbReference>
<reference evidence="4 5" key="1">
    <citation type="journal article" date="2015" name="Genome Announc.">
        <title>Draft Genome Sequence and Gene Annotation of the Entomopathogenic Fungus Verticillium hemipterigenum.</title>
        <authorList>
            <person name="Horn F."/>
            <person name="Habel A."/>
            <person name="Scharf D.H."/>
            <person name="Dworschak J."/>
            <person name="Brakhage A.A."/>
            <person name="Guthke R."/>
            <person name="Hertweck C."/>
            <person name="Linde J."/>
        </authorList>
    </citation>
    <scope>NUCLEOTIDE SEQUENCE [LARGE SCALE GENOMIC DNA]</scope>
</reference>
<dbReference type="PROSITE" id="PS50405">
    <property type="entry name" value="GST_CTER"/>
    <property type="match status" value="1"/>
</dbReference>
<gene>
    <name evidence="4" type="ORF">VHEMI00603</name>
</gene>
<dbReference type="InterPro" id="IPR004045">
    <property type="entry name" value="Glutathione_S-Trfase_N"/>
</dbReference>
<keyword evidence="5" id="KW-1185">Reference proteome</keyword>
<dbReference type="STRING" id="1531966.A0A0A1T2T2"/>
<dbReference type="EMBL" id="CDHN01000001">
    <property type="protein sequence ID" value="CEJ80420.1"/>
    <property type="molecule type" value="Genomic_DNA"/>
</dbReference>
<dbReference type="Pfam" id="PF00043">
    <property type="entry name" value="GST_C"/>
    <property type="match status" value="1"/>
</dbReference>
<organism evidence="4 5">
    <name type="scientific">[Torrubiella] hemipterigena</name>
    <dbReference type="NCBI Taxonomy" id="1531966"/>
    <lineage>
        <taxon>Eukaryota</taxon>
        <taxon>Fungi</taxon>
        <taxon>Dikarya</taxon>
        <taxon>Ascomycota</taxon>
        <taxon>Pezizomycotina</taxon>
        <taxon>Sordariomycetes</taxon>
        <taxon>Hypocreomycetidae</taxon>
        <taxon>Hypocreales</taxon>
        <taxon>Clavicipitaceae</taxon>
        <taxon>Clavicipitaceae incertae sedis</taxon>
        <taxon>'Torrubiella' clade</taxon>
    </lineage>
</organism>
<dbReference type="Gene3D" id="3.40.30.10">
    <property type="entry name" value="Glutaredoxin"/>
    <property type="match status" value="1"/>
</dbReference>
<dbReference type="Proteomes" id="UP000039046">
    <property type="component" value="Unassembled WGS sequence"/>
</dbReference>
<evidence type="ECO:0000259" key="2">
    <source>
        <dbReference type="PROSITE" id="PS50404"/>
    </source>
</evidence>
<proteinExistence type="inferred from homology"/>
<dbReference type="AlphaFoldDB" id="A0A0A1T2T2"/>
<evidence type="ECO:0000259" key="3">
    <source>
        <dbReference type="PROSITE" id="PS50405"/>
    </source>
</evidence>
<evidence type="ECO:0008006" key="6">
    <source>
        <dbReference type="Google" id="ProtNLM"/>
    </source>
</evidence>
<dbReference type="PANTHER" id="PTHR44051">
    <property type="entry name" value="GLUTATHIONE S-TRANSFERASE-RELATED"/>
    <property type="match status" value="1"/>
</dbReference>
<dbReference type="CDD" id="cd03046">
    <property type="entry name" value="GST_N_GTT1_like"/>
    <property type="match status" value="1"/>
</dbReference>
<name>A0A0A1T2T2_9HYPO</name>
<protein>
    <recommendedName>
        <fullName evidence="6">Glutathione S-transferase</fullName>
    </recommendedName>
</protein>
<comment type="similarity">
    <text evidence="1">Belongs to the GST superfamily.</text>
</comment>
<feature type="domain" description="GST C-terminal" evidence="3">
    <location>
        <begin position="86"/>
        <end position="219"/>
    </location>
</feature>
<accession>A0A0A1T2T2</accession>
<dbReference type="PROSITE" id="PS50404">
    <property type="entry name" value="GST_NTER"/>
    <property type="match status" value="1"/>
</dbReference>
<dbReference type="InterPro" id="IPR036282">
    <property type="entry name" value="Glutathione-S-Trfase_C_sf"/>
</dbReference>
<sequence length="229" mass="25766">MPLTIHHLQVSQSERVPWLCEELGIEYTLKNYQRAPLFAPADYKALHYTGTAPIIQDGDATIGESGACLEYIAHRYGGGKFTLDPKDPVYADYLYWWHWANGSFQPLVGRIMGNQLGGANSEDLMVKHTNHRFASNLKALDERVAANEWLAGKEFTLADIMLVFSLSTMRYFATYSLADYPNIVKYLERIGKRDGYQKAMKKSDPDMVLALGAEPPANFILAVRKKQAA</sequence>
<evidence type="ECO:0000256" key="1">
    <source>
        <dbReference type="ARBA" id="ARBA00007409"/>
    </source>
</evidence>
<dbReference type="InterPro" id="IPR010987">
    <property type="entry name" value="Glutathione-S-Trfase_C-like"/>
</dbReference>
<dbReference type="SFLD" id="SFLDG00358">
    <property type="entry name" value="Main_(cytGST)"/>
    <property type="match status" value="1"/>
</dbReference>
<dbReference type="SFLD" id="SFLDS00019">
    <property type="entry name" value="Glutathione_Transferase_(cytos"/>
    <property type="match status" value="1"/>
</dbReference>
<dbReference type="InterPro" id="IPR036249">
    <property type="entry name" value="Thioredoxin-like_sf"/>
</dbReference>
<dbReference type="InterPro" id="IPR040079">
    <property type="entry name" value="Glutathione_S-Trfase"/>
</dbReference>
<dbReference type="SUPFAM" id="SSF52833">
    <property type="entry name" value="Thioredoxin-like"/>
    <property type="match status" value="1"/>
</dbReference>
<dbReference type="Pfam" id="PF13409">
    <property type="entry name" value="GST_N_2"/>
    <property type="match status" value="1"/>
</dbReference>